<dbReference type="InterPro" id="IPR014966">
    <property type="entry name" value="FRG-dom"/>
</dbReference>
<dbReference type="AlphaFoldDB" id="A0AA44NJ05"/>
<gene>
    <name evidence="2" type="ORF">B9P89_18545</name>
</gene>
<reference evidence="2 3" key="1">
    <citation type="submission" date="2017-04" db="EMBL/GenBank/DDBJ databases">
        <title>Emergence of KPC-2-producing Citrobacter isolates from sediments of a Chinese river.</title>
        <authorList>
            <person name="Zheng B."/>
        </authorList>
    </citation>
    <scope>NUCLEOTIDE SEQUENCE [LARGE SCALE GENOMIC DNA]</scope>
    <source>
        <strain evidence="2 3">C191</strain>
    </source>
</reference>
<dbReference type="Pfam" id="PF08867">
    <property type="entry name" value="FRG"/>
    <property type="match status" value="1"/>
</dbReference>
<comment type="caution">
    <text evidence="2">The sequence shown here is derived from an EMBL/GenBank/DDBJ whole genome shotgun (WGS) entry which is preliminary data.</text>
</comment>
<proteinExistence type="predicted"/>
<dbReference type="Proteomes" id="UP000215827">
    <property type="component" value="Unassembled WGS sequence"/>
</dbReference>
<dbReference type="RefSeq" id="WP_072201938.1">
    <property type="nucleotide sequence ID" value="NZ_CP119167.1"/>
</dbReference>
<name>A0AA44NJ05_CITFR</name>
<evidence type="ECO:0000313" key="2">
    <source>
        <dbReference type="EMBL" id="OYR01693.1"/>
    </source>
</evidence>
<evidence type="ECO:0000259" key="1">
    <source>
        <dbReference type="SMART" id="SM00901"/>
    </source>
</evidence>
<protein>
    <recommendedName>
        <fullName evidence="1">FRG domain-containing protein</fullName>
    </recommendedName>
</protein>
<accession>A0AA44NJ05</accession>
<feature type="domain" description="FRG" evidence="1">
    <location>
        <begin position="24"/>
        <end position="173"/>
    </location>
</feature>
<sequence>MITEYKHFLSANDFLNFLCSWNNDLRGYVFRGHSREEYELLPSILREDKRYISDNQYPRIKDGERRNSNLEWHQIQTEYMMLREFYKLSDQHGLKVPNAERLRESLLTKYDLTFSLSMNGTHYWIPSYLLETTALAQHYGIPTRLLDWSYDPFISAYFAASGVNQDEGNLAIWCFNAESISLYSNLNKDFPFKVVTPPYSDNVNLAAQKGLFTHILTKFNFKEINAGQIKVDRTPLDLKLDKLLPSQYQNKEKIFIKITLPCSEAKHLKEKLVQHGYGESRIYPGYTGIANQVMSHYNA</sequence>
<dbReference type="SMART" id="SM00901">
    <property type="entry name" value="FRG"/>
    <property type="match status" value="1"/>
</dbReference>
<organism evidence="2 3">
    <name type="scientific">Citrobacter freundii</name>
    <dbReference type="NCBI Taxonomy" id="546"/>
    <lineage>
        <taxon>Bacteria</taxon>
        <taxon>Pseudomonadati</taxon>
        <taxon>Pseudomonadota</taxon>
        <taxon>Gammaproteobacteria</taxon>
        <taxon>Enterobacterales</taxon>
        <taxon>Enterobacteriaceae</taxon>
        <taxon>Citrobacter</taxon>
        <taxon>Citrobacter freundii complex</taxon>
    </lineage>
</organism>
<dbReference type="EMBL" id="NEFA01000023">
    <property type="protein sequence ID" value="OYR01693.1"/>
    <property type="molecule type" value="Genomic_DNA"/>
</dbReference>
<evidence type="ECO:0000313" key="3">
    <source>
        <dbReference type="Proteomes" id="UP000215827"/>
    </source>
</evidence>